<dbReference type="KEGG" id="mmn:midi_01166"/>
<sequence>MLALAVLPACLGVRKHADKECQVIHHSFNFFGEIWVYEDEGKSVFIF</sequence>
<dbReference type="EMBL" id="CP002130">
    <property type="protein sequence ID" value="AEI89442.1"/>
    <property type="molecule type" value="Genomic_DNA"/>
</dbReference>
<reference evidence="1 2" key="1">
    <citation type="journal article" date="2011" name="Mol. Biol. Evol.">
        <title>Phylogenomic evidence for the presence of a flagellum and cbb3 oxidase in the free-living mitochondrial ancestor.</title>
        <authorList>
            <person name="Sassera D."/>
            <person name="Lo N."/>
            <person name="Epis S."/>
            <person name="D'Auria G."/>
            <person name="Montagna M."/>
            <person name="Comandatore F."/>
            <person name="Horner D."/>
            <person name="Pereto J."/>
            <person name="Luciano A.M."/>
            <person name="Franciosi F."/>
            <person name="Ferri E."/>
            <person name="Crotti E."/>
            <person name="Bazzocchi C."/>
            <person name="Daffonchio D."/>
            <person name="Sacchi L."/>
            <person name="Moya A."/>
            <person name="Latorre A."/>
            <person name="Bandi C."/>
        </authorList>
    </citation>
    <scope>NUCLEOTIDE SEQUENCE [LARGE SCALE GENOMIC DNA]</scope>
    <source>
        <strain evidence="1 2">IricVA</strain>
    </source>
</reference>
<protein>
    <submittedName>
        <fullName evidence="1">Uncharacterized protein</fullName>
    </submittedName>
</protein>
<keyword evidence="2" id="KW-1185">Reference proteome</keyword>
<dbReference type="HOGENOM" id="CLU_3170294_0_0_5"/>
<organism evidence="1 2">
    <name type="scientific">Midichloria mitochondrii (strain IricVA)</name>
    <dbReference type="NCBI Taxonomy" id="696127"/>
    <lineage>
        <taxon>Bacteria</taxon>
        <taxon>Pseudomonadati</taxon>
        <taxon>Pseudomonadota</taxon>
        <taxon>Alphaproteobacteria</taxon>
        <taxon>Rickettsiales</taxon>
        <taxon>Candidatus Midichloriaceae</taxon>
        <taxon>Candidatus Midichloria</taxon>
    </lineage>
</organism>
<gene>
    <name evidence="1" type="ordered locus">midi_01166</name>
</gene>
<proteinExistence type="predicted"/>
<evidence type="ECO:0000313" key="2">
    <source>
        <dbReference type="Proteomes" id="UP000006639"/>
    </source>
</evidence>
<name>F7XU83_MIDMI</name>
<dbReference type="Proteomes" id="UP000006639">
    <property type="component" value="Chromosome"/>
</dbReference>
<dbReference type="AlphaFoldDB" id="F7XU83"/>
<accession>F7XU83</accession>
<dbReference type="STRING" id="696127.midi_01166"/>
<evidence type="ECO:0000313" key="1">
    <source>
        <dbReference type="EMBL" id="AEI89442.1"/>
    </source>
</evidence>